<keyword evidence="1" id="KW-0809">Transit peptide</keyword>
<dbReference type="AlphaFoldDB" id="A0A4T0X4L5"/>
<keyword evidence="1" id="KW-0496">Mitochondrion</keyword>
<dbReference type="PROSITE" id="PS50969">
    <property type="entry name" value="FCP1"/>
    <property type="match status" value="1"/>
</dbReference>
<dbReference type="InterPro" id="IPR050365">
    <property type="entry name" value="TIM50"/>
</dbReference>
<evidence type="ECO:0000256" key="2">
    <source>
        <dbReference type="SAM" id="MobiDB-lite"/>
    </source>
</evidence>
<feature type="compositionally biased region" description="Polar residues" evidence="2">
    <location>
        <begin position="222"/>
        <end position="254"/>
    </location>
</feature>
<dbReference type="InterPro" id="IPR023214">
    <property type="entry name" value="HAD_sf"/>
</dbReference>
<comment type="subunit">
    <text evidence="1">Component of the TIM23 complex.</text>
</comment>
<dbReference type="Gene3D" id="3.40.50.1000">
    <property type="entry name" value="HAD superfamily/HAD-like"/>
    <property type="match status" value="1"/>
</dbReference>
<keyword evidence="1" id="KW-0811">Translocation</keyword>
<name>A0A4T0X4L5_9ASCO</name>
<comment type="similarity">
    <text evidence="1">Belongs to the TIM50 family.</text>
</comment>
<evidence type="ECO:0000313" key="4">
    <source>
        <dbReference type="EMBL" id="TID29862.1"/>
    </source>
</evidence>
<feature type="region of interest" description="Disordered" evidence="2">
    <location>
        <begin position="47"/>
        <end position="74"/>
    </location>
</feature>
<feature type="region of interest" description="Disordered" evidence="2">
    <location>
        <begin position="446"/>
        <end position="466"/>
    </location>
</feature>
<evidence type="ECO:0000256" key="1">
    <source>
        <dbReference type="RuleBase" id="RU365079"/>
    </source>
</evidence>
<comment type="caution">
    <text evidence="4">The sequence shown here is derived from an EMBL/GenBank/DDBJ whole genome shotgun (WGS) entry which is preliminary data.</text>
</comment>
<sequence>MNSLSYLSTTLLRRKGVVQESGIVDQNDQDGFMVTDIKHEITKAIPDGEMNDNTEESQNLKLKEASSTNGSNTENVNRNGKLIISTLIFIPKYVIYFPFYYILKVLLYPFIKLYLLMTRAFNWMFFAETDDTDFPNEESDSQNDLDLNDAIAESSSYSTTSLRHDKSVKYSPKSNISTIVEETMEFDPDDQNDDYFKSPLDTRPVISAVDLDDKPEKDIIRPTTTTNEGGDTPINSTTSFDKNVESSKIMTTPKSELKTPVKSSSSSSSQKASKKKKKFIFPKLLFDFDILNPPNLPKKTLVLDLDETLIHSLSRYNSSAMNKSKGRSIEVKVAGNVPTLYHIYKRPYVEEFLSTVYQWFDLVCFTASIKEYADPVITYLEEQVIANSSLKKAHEQQKFEIPKRIFKQRFYRNSCIFIEGKGYVKDLSVVINEQNFEISKNYKSAGLPKSRSRASSISSNVSRSSNSNNKMLDYSKILIIDNSPISYVRHKNNGLMVEGWINDPDDNELMALLPVLNSLRFVSDVRCVLGLKDGQNVFK</sequence>
<dbReference type="SMART" id="SM00577">
    <property type="entry name" value="CPDc"/>
    <property type="match status" value="1"/>
</dbReference>
<comment type="function">
    <text evidence="1">Essential component of the TIM23 complex, a complex that mediates the translocation of transit peptide-containing proteins across the mitochondrial inner membrane.</text>
</comment>
<gene>
    <name evidence="4" type="ORF">CANINC_001555</name>
</gene>
<dbReference type="InterPro" id="IPR036412">
    <property type="entry name" value="HAD-like_sf"/>
</dbReference>
<feature type="region of interest" description="Disordered" evidence="2">
    <location>
        <begin position="214"/>
        <end position="270"/>
    </location>
</feature>
<comment type="subcellular location">
    <subcellularLocation>
        <location evidence="1">Mitochondrion inner membrane</location>
        <topology evidence="1">Single-pass membrane protein</topology>
    </subcellularLocation>
</comment>
<feature type="transmembrane region" description="Helical" evidence="1">
    <location>
        <begin position="95"/>
        <end position="115"/>
    </location>
</feature>
<keyword evidence="1" id="KW-0472">Membrane</keyword>
<dbReference type="InterPro" id="IPR004274">
    <property type="entry name" value="FCP1_dom"/>
</dbReference>
<keyword evidence="5" id="KW-1185">Reference proteome</keyword>
<dbReference type="OrthoDB" id="277011at2759"/>
<accession>A0A4T0X4L5</accession>
<evidence type="ECO:0000259" key="3">
    <source>
        <dbReference type="PROSITE" id="PS50969"/>
    </source>
</evidence>
<feature type="compositionally biased region" description="Low complexity" evidence="2">
    <location>
        <begin position="453"/>
        <end position="466"/>
    </location>
</feature>
<keyword evidence="1" id="KW-1133">Transmembrane helix</keyword>
<dbReference type="STRING" id="52247.A0A4T0X4L5"/>
<dbReference type="CDD" id="cd07521">
    <property type="entry name" value="HAD_FCP1-like"/>
    <property type="match status" value="1"/>
</dbReference>
<dbReference type="PANTHER" id="PTHR12210">
    <property type="entry name" value="DULLARD PROTEIN PHOSPHATASE"/>
    <property type="match status" value="1"/>
</dbReference>
<keyword evidence="1" id="KW-0653">Protein transport</keyword>
<evidence type="ECO:0000313" key="5">
    <source>
        <dbReference type="Proteomes" id="UP000307173"/>
    </source>
</evidence>
<dbReference type="Proteomes" id="UP000307173">
    <property type="component" value="Unassembled WGS sequence"/>
</dbReference>
<keyword evidence="1" id="KW-0813">Transport</keyword>
<feature type="compositionally biased region" description="Polar residues" evidence="2">
    <location>
        <begin position="56"/>
        <end position="74"/>
    </location>
</feature>
<reference evidence="4 5" key="1">
    <citation type="journal article" date="2019" name="Front. Genet.">
        <title>Whole-Genome Sequencing of the Opportunistic Yeast Pathogen Candida inconspicua Uncovers Its Hybrid Origin.</title>
        <authorList>
            <person name="Mixao V."/>
            <person name="Hansen A.P."/>
            <person name="Saus E."/>
            <person name="Boekhout T."/>
            <person name="Lass-Florl C."/>
            <person name="Gabaldon T."/>
        </authorList>
    </citation>
    <scope>NUCLEOTIDE SEQUENCE [LARGE SCALE GENOMIC DNA]</scope>
    <source>
        <strain evidence="4 5">CBS 180</strain>
    </source>
</reference>
<organism evidence="4 5">
    <name type="scientific">Pichia inconspicua</name>
    <dbReference type="NCBI Taxonomy" id="52247"/>
    <lineage>
        <taxon>Eukaryota</taxon>
        <taxon>Fungi</taxon>
        <taxon>Dikarya</taxon>
        <taxon>Ascomycota</taxon>
        <taxon>Saccharomycotina</taxon>
        <taxon>Pichiomycetes</taxon>
        <taxon>Pichiales</taxon>
        <taxon>Pichiaceae</taxon>
        <taxon>Pichia</taxon>
    </lineage>
</organism>
<protein>
    <recommendedName>
        <fullName evidence="1">Mitochondrial import inner membrane translocase subunit TIM50</fullName>
    </recommendedName>
</protein>
<dbReference type="GO" id="GO:0005744">
    <property type="term" value="C:TIM23 mitochondrial import inner membrane translocase complex"/>
    <property type="evidence" value="ECO:0007669"/>
    <property type="project" value="UniProtKB-UniRule"/>
</dbReference>
<dbReference type="Pfam" id="PF03031">
    <property type="entry name" value="NIF"/>
    <property type="match status" value="2"/>
</dbReference>
<keyword evidence="1" id="KW-0812">Transmembrane</keyword>
<proteinExistence type="inferred from homology"/>
<dbReference type="SUPFAM" id="SSF56784">
    <property type="entry name" value="HAD-like"/>
    <property type="match status" value="1"/>
</dbReference>
<dbReference type="GO" id="GO:0015031">
    <property type="term" value="P:protein transport"/>
    <property type="evidence" value="ECO:0007669"/>
    <property type="project" value="UniProtKB-KW"/>
</dbReference>
<dbReference type="EMBL" id="SELW01000224">
    <property type="protein sequence ID" value="TID29862.1"/>
    <property type="molecule type" value="Genomic_DNA"/>
</dbReference>
<feature type="domain" description="FCP1 homology" evidence="3">
    <location>
        <begin position="294"/>
        <end position="519"/>
    </location>
</feature>